<keyword evidence="5 12" id="KW-0813">Transport</keyword>
<evidence type="ECO:0000259" key="14">
    <source>
        <dbReference type="PROSITE" id="PS51379"/>
    </source>
</evidence>
<feature type="region of interest" description="Disordered" evidence="13">
    <location>
        <begin position="81"/>
        <end position="119"/>
    </location>
</feature>
<evidence type="ECO:0000256" key="10">
    <source>
        <dbReference type="ARBA" id="ARBA00023004"/>
    </source>
</evidence>
<dbReference type="PRINTS" id="PR00354">
    <property type="entry name" value="7FE8SFRDOXIN"/>
</dbReference>
<keyword evidence="10 12" id="KW-0408">Iron</keyword>
<evidence type="ECO:0000256" key="5">
    <source>
        <dbReference type="ARBA" id="ARBA00022448"/>
    </source>
</evidence>
<dbReference type="InterPro" id="IPR017896">
    <property type="entry name" value="4Fe4S_Fe-S-bd"/>
</dbReference>
<reference evidence="15 16" key="1">
    <citation type="submission" date="2020-12" db="EMBL/GenBank/DDBJ databases">
        <title>FDA dAtabase for Regulatory Grade micrObial Sequences (FDA-ARGOS): Supporting development and validation of Infectious Disease Dx tests.</title>
        <authorList>
            <person name="Sproer C."/>
            <person name="Gronow S."/>
            <person name="Severitt S."/>
            <person name="Schroder I."/>
            <person name="Tallon L."/>
            <person name="Sadzewicz L."/>
            <person name="Zhao X."/>
            <person name="Boylan J."/>
            <person name="Ott S."/>
            <person name="Bowen H."/>
            <person name="Vavikolanu K."/>
            <person name="Mehta A."/>
            <person name="Aluvathingal J."/>
            <person name="Nadendla S."/>
            <person name="Lowell S."/>
            <person name="Myers T."/>
            <person name="Yan Y."/>
            <person name="Sichtig H."/>
        </authorList>
    </citation>
    <scope>NUCLEOTIDE SEQUENCE [LARGE SCALE GENOMIC DNA]</scope>
    <source>
        <strain evidence="15 16">FDAARGOS_909</strain>
    </source>
</reference>
<dbReference type="Gene3D" id="3.30.70.20">
    <property type="match status" value="1"/>
</dbReference>
<dbReference type="GO" id="GO:0046872">
    <property type="term" value="F:metal ion binding"/>
    <property type="evidence" value="ECO:0007669"/>
    <property type="project" value="UniProtKB-UniRule"/>
</dbReference>
<dbReference type="GO" id="GO:0051539">
    <property type="term" value="F:4 iron, 4 sulfur cluster binding"/>
    <property type="evidence" value="ECO:0007669"/>
    <property type="project" value="UniProtKB-UniRule"/>
</dbReference>
<evidence type="ECO:0000256" key="4">
    <source>
        <dbReference type="ARBA" id="ARBA00013529"/>
    </source>
</evidence>
<evidence type="ECO:0000256" key="8">
    <source>
        <dbReference type="ARBA" id="ARBA00022737"/>
    </source>
</evidence>
<accession>A0A7T2VZ03</accession>
<dbReference type="EMBL" id="CP065668">
    <property type="protein sequence ID" value="QPS07767.1"/>
    <property type="molecule type" value="Genomic_DNA"/>
</dbReference>
<proteinExistence type="predicted"/>
<comment type="cofactor">
    <cofactor evidence="1">
        <name>[3Fe-4S] cluster</name>
        <dbReference type="ChEBI" id="CHEBI:21137"/>
    </cofactor>
</comment>
<evidence type="ECO:0000313" key="16">
    <source>
        <dbReference type="Proteomes" id="UP000594778"/>
    </source>
</evidence>
<dbReference type="GO" id="GO:0009055">
    <property type="term" value="F:electron transfer activity"/>
    <property type="evidence" value="ECO:0007669"/>
    <property type="project" value="UniProtKB-UniRule"/>
</dbReference>
<dbReference type="SUPFAM" id="SSF54862">
    <property type="entry name" value="4Fe-4S ferredoxins"/>
    <property type="match status" value="1"/>
</dbReference>
<evidence type="ECO:0000256" key="1">
    <source>
        <dbReference type="ARBA" id="ARBA00001927"/>
    </source>
</evidence>
<name>A0A7T2VZ03_DELAC</name>
<evidence type="ECO:0000256" key="2">
    <source>
        <dbReference type="ARBA" id="ARBA00001966"/>
    </source>
</evidence>
<feature type="domain" description="4Fe-4S ferredoxin-type" evidence="14">
    <location>
        <begin position="1"/>
        <end position="30"/>
    </location>
</feature>
<keyword evidence="11 12" id="KW-0411">Iron-sulfur</keyword>
<comment type="function">
    <text evidence="3 12">Ferredoxins are iron-sulfur proteins that transfer electrons in a wide variety of metabolic reactions.</text>
</comment>
<dbReference type="Proteomes" id="UP000594778">
    <property type="component" value="Chromosome"/>
</dbReference>
<evidence type="ECO:0000256" key="12">
    <source>
        <dbReference type="RuleBase" id="RU365098"/>
    </source>
</evidence>
<evidence type="ECO:0000256" key="6">
    <source>
        <dbReference type="ARBA" id="ARBA00022485"/>
    </source>
</evidence>
<evidence type="ECO:0000256" key="11">
    <source>
        <dbReference type="ARBA" id="ARBA00023014"/>
    </source>
</evidence>
<comment type="cofactor">
    <cofactor evidence="2 12">
        <name>[4Fe-4S] cluster</name>
        <dbReference type="ChEBI" id="CHEBI:49883"/>
    </cofactor>
</comment>
<keyword evidence="7 12" id="KW-0479">Metal-binding</keyword>
<dbReference type="PROSITE" id="PS51379">
    <property type="entry name" value="4FE4S_FER_2"/>
    <property type="match status" value="2"/>
</dbReference>
<feature type="domain" description="4Fe-4S ferredoxin-type" evidence="14">
    <location>
        <begin position="31"/>
        <end position="60"/>
    </location>
</feature>
<gene>
    <name evidence="15" type="ORF">I6G66_26420</name>
</gene>
<dbReference type="InterPro" id="IPR050294">
    <property type="entry name" value="RnfB_subfamily"/>
</dbReference>
<dbReference type="PANTHER" id="PTHR42859:SF2">
    <property type="entry name" value="FERREDOXIN"/>
    <property type="match status" value="1"/>
</dbReference>
<evidence type="ECO:0000313" key="15">
    <source>
        <dbReference type="EMBL" id="QPS07767.1"/>
    </source>
</evidence>
<evidence type="ECO:0000256" key="3">
    <source>
        <dbReference type="ARBA" id="ARBA00003532"/>
    </source>
</evidence>
<dbReference type="PROSITE" id="PS00198">
    <property type="entry name" value="4FE4S_FER_1"/>
    <property type="match status" value="1"/>
</dbReference>
<dbReference type="NCBIfam" id="NF045480">
    <property type="entry name" value="FdxA_Actino"/>
    <property type="match status" value="1"/>
</dbReference>
<evidence type="ECO:0000256" key="13">
    <source>
        <dbReference type="SAM" id="MobiDB-lite"/>
    </source>
</evidence>
<keyword evidence="6 12" id="KW-0004">4Fe-4S</keyword>
<evidence type="ECO:0000256" key="9">
    <source>
        <dbReference type="ARBA" id="ARBA00022982"/>
    </source>
</evidence>
<organism evidence="15 16">
    <name type="scientific">Delftia acidovorans</name>
    <name type="common">Pseudomonas acidovorans</name>
    <name type="synonym">Comamonas acidovorans</name>
    <dbReference type="NCBI Taxonomy" id="80866"/>
    <lineage>
        <taxon>Bacteria</taxon>
        <taxon>Pseudomonadati</taxon>
        <taxon>Pseudomonadota</taxon>
        <taxon>Betaproteobacteria</taxon>
        <taxon>Burkholderiales</taxon>
        <taxon>Comamonadaceae</taxon>
        <taxon>Delftia</taxon>
    </lineage>
</organism>
<sequence>MPHVITAACVDCKDSACTQCCPVDCIYEGPRTFYIHPDECIDCGVCVSFCPPQAIYEDVRLPPAQAQFLAINREFFSPQVSARGSPGGAAGSGPAPLDHPVVAGMAPRHGIANNRRPLS</sequence>
<dbReference type="Pfam" id="PF00037">
    <property type="entry name" value="Fer4"/>
    <property type="match status" value="1"/>
</dbReference>
<protein>
    <recommendedName>
        <fullName evidence="4 12">Ferredoxin</fullName>
    </recommendedName>
</protein>
<evidence type="ECO:0000256" key="7">
    <source>
        <dbReference type="ARBA" id="ARBA00022723"/>
    </source>
</evidence>
<keyword evidence="9 12" id="KW-0249">Electron transport</keyword>
<dbReference type="PANTHER" id="PTHR42859">
    <property type="entry name" value="OXIDOREDUCTASE"/>
    <property type="match status" value="1"/>
</dbReference>
<dbReference type="AlphaFoldDB" id="A0A7T2VZ03"/>
<dbReference type="InterPro" id="IPR000813">
    <property type="entry name" value="7Fe_ferredoxin"/>
</dbReference>
<dbReference type="RefSeq" id="WP_183020011.1">
    <property type="nucleotide sequence ID" value="NZ_CP065668.1"/>
</dbReference>
<dbReference type="InterPro" id="IPR017900">
    <property type="entry name" value="4Fe4S_Fe_S_CS"/>
</dbReference>
<keyword evidence="8" id="KW-0677">Repeat</keyword>
<dbReference type="InterPro" id="IPR054830">
    <property type="entry name" value="FdxA_Actino"/>
</dbReference>